<evidence type="ECO:0000256" key="3">
    <source>
        <dbReference type="ARBA" id="ARBA00022827"/>
    </source>
</evidence>
<keyword evidence="5" id="KW-0503">Monooxygenase</keyword>
<feature type="domain" description="FAD-binding" evidence="6">
    <location>
        <begin position="2"/>
        <end position="353"/>
    </location>
</feature>
<dbReference type="PANTHER" id="PTHR13789">
    <property type="entry name" value="MONOOXYGENASE"/>
    <property type="match status" value="1"/>
</dbReference>
<keyword evidence="3" id="KW-0274">FAD</keyword>
<organism evidence="7 8">
    <name type="scientific">Venturia nashicola</name>
    <dbReference type="NCBI Taxonomy" id="86259"/>
    <lineage>
        <taxon>Eukaryota</taxon>
        <taxon>Fungi</taxon>
        <taxon>Dikarya</taxon>
        <taxon>Ascomycota</taxon>
        <taxon>Pezizomycotina</taxon>
        <taxon>Dothideomycetes</taxon>
        <taxon>Pleosporomycetidae</taxon>
        <taxon>Venturiales</taxon>
        <taxon>Venturiaceae</taxon>
        <taxon>Venturia</taxon>
    </lineage>
</organism>
<dbReference type="Proteomes" id="UP000298493">
    <property type="component" value="Unassembled WGS sequence"/>
</dbReference>
<evidence type="ECO:0000259" key="6">
    <source>
        <dbReference type="Pfam" id="PF01494"/>
    </source>
</evidence>
<protein>
    <submittedName>
        <fullName evidence="7">FAD/NAD(P)-binding domain-containing protein</fullName>
    </submittedName>
</protein>
<dbReference type="InterPro" id="IPR036188">
    <property type="entry name" value="FAD/NAD-bd_sf"/>
</dbReference>
<dbReference type="GO" id="GO:0004497">
    <property type="term" value="F:monooxygenase activity"/>
    <property type="evidence" value="ECO:0007669"/>
    <property type="project" value="UniProtKB-KW"/>
</dbReference>
<dbReference type="GO" id="GO:0071949">
    <property type="term" value="F:FAD binding"/>
    <property type="evidence" value="ECO:0007669"/>
    <property type="project" value="InterPro"/>
</dbReference>
<keyword evidence="4" id="KW-0560">Oxidoreductase</keyword>
<evidence type="ECO:0000256" key="2">
    <source>
        <dbReference type="ARBA" id="ARBA00022630"/>
    </source>
</evidence>
<dbReference type="EMBL" id="SNSC02000014">
    <property type="protein sequence ID" value="TID18295.1"/>
    <property type="molecule type" value="Genomic_DNA"/>
</dbReference>
<dbReference type="Pfam" id="PF01494">
    <property type="entry name" value="FAD_binding_3"/>
    <property type="match status" value="1"/>
</dbReference>
<dbReference type="AlphaFoldDB" id="A0A4Z1P2W8"/>
<name>A0A4Z1P2W8_9PEZI</name>
<dbReference type="InterPro" id="IPR050493">
    <property type="entry name" value="FAD-dep_Monooxygenase_BioMet"/>
</dbReference>
<evidence type="ECO:0000256" key="5">
    <source>
        <dbReference type="ARBA" id="ARBA00023033"/>
    </source>
</evidence>
<keyword evidence="8" id="KW-1185">Reference proteome</keyword>
<dbReference type="PANTHER" id="PTHR13789:SF306">
    <property type="entry name" value="HYDROXYLASE, PUTATIVE-RELATED"/>
    <property type="match status" value="1"/>
</dbReference>
<sequence length="442" mass="47485">MEIIIVGAGIGGLSAALSLSLAGHKVIVLESASAIAAVGAGVQVAPNATKCFWKWGLGADISAKSALPEAFNIISGSDGEPLGRVPFAPFSKQYGAPYITIHRADIHEILHRHALGAGAEIRLGSRVLHYDFEDGVVRLATGERLQADLVVAADGINSVARKAFLPELGDGLGKTGWAAYRSMVSVENIKRNPITAHIASQHACNCWSGDHHCVVSYLVNGGSMLNMAFSHPDDVDASGWTSEQCLAELRSIYSGWNPTLAALLDMAEPPAQNWPVQQVKSLPTWKSNSGRFVLMGDAAHAMAFYLSMGVSLAVEDADVLTACLELMKKSGITQQEAMCIFEAVRKPRAEAVSAASLHAGNTLQLPRGTDQDVRDLALASDGASIDVQEDEQFYKHKKSFGIADKQIRDWCYSYDAVAAVEQEWQKFREKRAVDDVALSVIL</sequence>
<proteinExistence type="inferred from homology"/>
<evidence type="ECO:0000313" key="7">
    <source>
        <dbReference type="EMBL" id="TID18295.1"/>
    </source>
</evidence>
<dbReference type="PRINTS" id="PR00420">
    <property type="entry name" value="RNGMNOXGNASE"/>
</dbReference>
<evidence type="ECO:0000313" key="8">
    <source>
        <dbReference type="Proteomes" id="UP000298493"/>
    </source>
</evidence>
<evidence type="ECO:0000256" key="4">
    <source>
        <dbReference type="ARBA" id="ARBA00023002"/>
    </source>
</evidence>
<comment type="caution">
    <text evidence="7">The sequence shown here is derived from an EMBL/GenBank/DDBJ whole genome shotgun (WGS) entry which is preliminary data.</text>
</comment>
<accession>A0A4Z1P2W8</accession>
<dbReference type="SUPFAM" id="SSF51905">
    <property type="entry name" value="FAD/NAD(P)-binding domain"/>
    <property type="match status" value="1"/>
</dbReference>
<evidence type="ECO:0000256" key="1">
    <source>
        <dbReference type="ARBA" id="ARBA00007992"/>
    </source>
</evidence>
<reference evidence="7 8" key="1">
    <citation type="submission" date="2019-04" db="EMBL/GenBank/DDBJ databases">
        <title>High contiguity whole genome sequence and gene annotation resource for two Venturia nashicola isolates.</title>
        <authorList>
            <person name="Prokchorchik M."/>
            <person name="Won K."/>
            <person name="Lee Y."/>
            <person name="Choi E.D."/>
            <person name="Segonzac C."/>
            <person name="Sohn K.H."/>
        </authorList>
    </citation>
    <scope>NUCLEOTIDE SEQUENCE [LARGE SCALE GENOMIC DNA]</scope>
    <source>
        <strain evidence="7 8">PRI2</strain>
    </source>
</reference>
<dbReference type="STRING" id="86259.A0A4Z1P2W8"/>
<dbReference type="Gene3D" id="3.50.50.60">
    <property type="entry name" value="FAD/NAD(P)-binding domain"/>
    <property type="match status" value="1"/>
</dbReference>
<comment type="similarity">
    <text evidence="1">Belongs to the paxM FAD-dependent monooxygenase family.</text>
</comment>
<keyword evidence="2" id="KW-0285">Flavoprotein</keyword>
<dbReference type="InterPro" id="IPR002938">
    <property type="entry name" value="FAD-bd"/>
</dbReference>
<dbReference type="SUPFAM" id="SSF54373">
    <property type="entry name" value="FAD-linked reductases, C-terminal domain"/>
    <property type="match status" value="1"/>
</dbReference>
<gene>
    <name evidence="7" type="ORF">E6O75_ATG06371</name>
</gene>